<reference evidence="2" key="1">
    <citation type="submission" date="2023-06" db="EMBL/GenBank/DDBJ databases">
        <title>Draft genome of Marssonina rosae.</title>
        <authorList>
            <person name="Cheng Q."/>
        </authorList>
    </citation>
    <scope>NUCLEOTIDE SEQUENCE</scope>
    <source>
        <strain evidence="2">R4</strain>
    </source>
</reference>
<dbReference type="Proteomes" id="UP001285354">
    <property type="component" value="Unassembled WGS sequence"/>
</dbReference>
<sequence length="174" mass="18939">MKRQQSFVAPVATPPATYTSTYPQIDAAVPCSPVLDLDMLLQAGIAREKSSVEPDPDSELGSYVRPRRSEPKLARLREAPNSTGPSFQHHTEEQRVGTLSDVNETAKHTRRTETPTPVSATGGSTIYLRDEKPQVIDTLPKAKQGQVYSVICGLQGSIDQLQKQLVSLKAQLGS</sequence>
<gene>
    <name evidence="2" type="ORF">QTJ16_001418</name>
</gene>
<proteinExistence type="predicted"/>
<feature type="compositionally biased region" description="Basic and acidic residues" evidence="1">
    <location>
        <begin position="67"/>
        <end position="78"/>
    </location>
</feature>
<name>A0AAD9T7T1_9HELO</name>
<dbReference type="AlphaFoldDB" id="A0AAD9T7T1"/>
<feature type="compositionally biased region" description="Basic and acidic residues" evidence="1">
    <location>
        <begin position="104"/>
        <end position="113"/>
    </location>
</feature>
<protein>
    <submittedName>
        <fullName evidence="2">Uncharacterized protein</fullName>
    </submittedName>
</protein>
<feature type="region of interest" description="Disordered" evidence="1">
    <location>
        <begin position="47"/>
        <end position="124"/>
    </location>
</feature>
<evidence type="ECO:0000256" key="1">
    <source>
        <dbReference type="SAM" id="MobiDB-lite"/>
    </source>
</evidence>
<organism evidence="2 3">
    <name type="scientific">Diplocarpon rosae</name>
    <dbReference type="NCBI Taxonomy" id="946125"/>
    <lineage>
        <taxon>Eukaryota</taxon>
        <taxon>Fungi</taxon>
        <taxon>Dikarya</taxon>
        <taxon>Ascomycota</taxon>
        <taxon>Pezizomycotina</taxon>
        <taxon>Leotiomycetes</taxon>
        <taxon>Helotiales</taxon>
        <taxon>Drepanopezizaceae</taxon>
        <taxon>Diplocarpon</taxon>
    </lineage>
</organism>
<comment type="caution">
    <text evidence="2">The sequence shown here is derived from an EMBL/GenBank/DDBJ whole genome shotgun (WGS) entry which is preliminary data.</text>
</comment>
<accession>A0AAD9T7T1</accession>
<evidence type="ECO:0000313" key="3">
    <source>
        <dbReference type="Proteomes" id="UP001285354"/>
    </source>
</evidence>
<feature type="compositionally biased region" description="Polar residues" evidence="1">
    <location>
        <begin position="114"/>
        <end position="124"/>
    </location>
</feature>
<keyword evidence="3" id="KW-1185">Reference proteome</keyword>
<dbReference type="EMBL" id="JAUBYV010000001">
    <property type="protein sequence ID" value="KAK2630598.1"/>
    <property type="molecule type" value="Genomic_DNA"/>
</dbReference>
<evidence type="ECO:0000313" key="2">
    <source>
        <dbReference type="EMBL" id="KAK2630598.1"/>
    </source>
</evidence>